<protein>
    <submittedName>
        <fullName evidence="1">Uncharacterized protein</fullName>
    </submittedName>
</protein>
<name>A0A6D2JR93_9BRAS</name>
<accession>A0A6D2JR93</accession>
<evidence type="ECO:0000313" key="2">
    <source>
        <dbReference type="Proteomes" id="UP000467841"/>
    </source>
</evidence>
<keyword evidence="2" id="KW-1185">Reference proteome</keyword>
<dbReference type="AlphaFoldDB" id="A0A6D2JR93"/>
<proteinExistence type="predicted"/>
<reference evidence="1" key="1">
    <citation type="submission" date="2020-01" db="EMBL/GenBank/DDBJ databases">
        <authorList>
            <person name="Mishra B."/>
        </authorList>
    </citation>
    <scope>NUCLEOTIDE SEQUENCE [LARGE SCALE GENOMIC DNA]</scope>
</reference>
<evidence type="ECO:0000313" key="1">
    <source>
        <dbReference type="EMBL" id="CAA7041903.1"/>
    </source>
</evidence>
<comment type="caution">
    <text evidence="1">The sequence shown here is derived from an EMBL/GenBank/DDBJ whole genome shotgun (WGS) entry which is preliminary data.</text>
</comment>
<gene>
    <name evidence="1" type="ORF">MERR_LOCUS29138</name>
</gene>
<sequence length="118" mass="12747">MASSPSDTKAASQVAKGKLALLFNNPQEDGHCPRLVRPADFKPSGLVTPNDFKPSGLVTRLVTPADFLLSGMVTPADFLPSEEERGDVLKQVGDLLKLVEKMLDGGQETREELEKPKS</sequence>
<organism evidence="1 2">
    <name type="scientific">Microthlaspi erraticum</name>
    <dbReference type="NCBI Taxonomy" id="1685480"/>
    <lineage>
        <taxon>Eukaryota</taxon>
        <taxon>Viridiplantae</taxon>
        <taxon>Streptophyta</taxon>
        <taxon>Embryophyta</taxon>
        <taxon>Tracheophyta</taxon>
        <taxon>Spermatophyta</taxon>
        <taxon>Magnoliopsida</taxon>
        <taxon>eudicotyledons</taxon>
        <taxon>Gunneridae</taxon>
        <taxon>Pentapetalae</taxon>
        <taxon>rosids</taxon>
        <taxon>malvids</taxon>
        <taxon>Brassicales</taxon>
        <taxon>Brassicaceae</taxon>
        <taxon>Coluteocarpeae</taxon>
        <taxon>Microthlaspi</taxon>
    </lineage>
</organism>
<dbReference type="EMBL" id="CACVBM020001256">
    <property type="protein sequence ID" value="CAA7041903.1"/>
    <property type="molecule type" value="Genomic_DNA"/>
</dbReference>
<dbReference type="Proteomes" id="UP000467841">
    <property type="component" value="Unassembled WGS sequence"/>
</dbReference>